<feature type="compositionally biased region" description="Acidic residues" evidence="1">
    <location>
        <begin position="15"/>
        <end position="28"/>
    </location>
</feature>
<evidence type="ECO:0000313" key="2">
    <source>
        <dbReference type="EMBL" id="KAK8399513.1"/>
    </source>
</evidence>
<dbReference type="Proteomes" id="UP001487740">
    <property type="component" value="Unassembled WGS sequence"/>
</dbReference>
<organism evidence="2 3">
    <name type="scientific">Scylla paramamosain</name>
    <name type="common">Mud crab</name>
    <dbReference type="NCBI Taxonomy" id="85552"/>
    <lineage>
        <taxon>Eukaryota</taxon>
        <taxon>Metazoa</taxon>
        <taxon>Ecdysozoa</taxon>
        <taxon>Arthropoda</taxon>
        <taxon>Crustacea</taxon>
        <taxon>Multicrustacea</taxon>
        <taxon>Malacostraca</taxon>
        <taxon>Eumalacostraca</taxon>
        <taxon>Eucarida</taxon>
        <taxon>Decapoda</taxon>
        <taxon>Pleocyemata</taxon>
        <taxon>Brachyura</taxon>
        <taxon>Eubrachyura</taxon>
        <taxon>Portunoidea</taxon>
        <taxon>Portunidae</taxon>
        <taxon>Portuninae</taxon>
        <taxon>Scylla</taxon>
    </lineage>
</organism>
<feature type="region of interest" description="Disordered" evidence="1">
    <location>
        <begin position="158"/>
        <end position="184"/>
    </location>
</feature>
<gene>
    <name evidence="2" type="ORF">O3P69_003535</name>
</gene>
<evidence type="ECO:0000313" key="3">
    <source>
        <dbReference type="Proteomes" id="UP001487740"/>
    </source>
</evidence>
<feature type="region of interest" description="Disordered" evidence="1">
    <location>
        <begin position="1"/>
        <end position="30"/>
    </location>
</feature>
<proteinExistence type="predicted"/>
<keyword evidence="3" id="KW-1185">Reference proteome</keyword>
<comment type="caution">
    <text evidence="2">The sequence shown here is derived from an EMBL/GenBank/DDBJ whole genome shotgun (WGS) entry which is preliminary data.</text>
</comment>
<protein>
    <submittedName>
        <fullName evidence="2">Uncharacterized protein</fullName>
    </submittedName>
</protein>
<name>A0AAW0UJZ9_SCYPA</name>
<accession>A0AAW0UJZ9</accession>
<dbReference type="EMBL" id="JARAKH010000011">
    <property type="protein sequence ID" value="KAK8399513.1"/>
    <property type="molecule type" value="Genomic_DNA"/>
</dbReference>
<reference evidence="2 3" key="1">
    <citation type="submission" date="2023-03" db="EMBL/GenBank/DDBJ databases">
        <title>High-quality genome of Scylla paramamosain provides insights in environmental adaptation.</title>
        <authorList>
            <person name="Zhang L."/>
        </authorList>
    </citation>
    <scope>NUCLEOTIDE SEQUENCE [LARGE SCALE GENOMIC DNA]</scope>
    <source>
        <strain evidence="2">LZ_2023a</strain>
        <tissue evidence="2">Muscle</tissue>
    </source>
</reference>
<dbReference type="AlphaFoldDB" id="A0AAW0UJZ9"/>
<evidence type="ECO:0000256" key="1">
    <source>
        <dbReference type="SAM" id="MobiDB-lite"/>
    </source>
</evidence>
<sequence length="184" mass="20580">MMKHGKGHNEREEGREEEGEEEEEEGGEKEELLRTLVTICLRFELGMVPRFAHTVQSIMASTRTTVSLLPRLSLPYISAPSSFRVLASLCSPRPRSRMLHVPAPSCSHVLQLIKSASPRSFMLQVQAVLLRSTASQPLNIHLLARKVRRCGVVFPSSGDDDPEVKGNQERTRHKTAIITRTNAD</sequence>